<evidence type="ECO:0000313" key="1">
    <source>
        <dbReference type="EMBL" id="SVD24290.1"/>
    </source>
</evidence>
<sequence>MPITEARIPVTDWGFLRSDVTYDVVAV</sequence>
<feature type="non-terminal residue" evidence="1">
    <location>
        <position position="27"/>
    </location>
</feature>
<dbReference type="AlphaFoldDB" id="A0A382TQH4"/>
<reference evidence="1" key="1">
    <citation type="submission" date="2018-05" db="EMBL/GenBank/DDBJ databases">
        <authorList>
            <person name="Lanie J.A."/>
            <person name="Ng W.-L."/>
            <person name="Kazmierczak K.M."/>
            <person name="Andrzejewski T.M."/>
            <person name="Davidsen T.M."/>
            <person name="Wayne K.J."/>
            <person name="Tettelin H."/>
            <person name="Glass J.I."/>
            <person name="Rusch D."/>
            <person name="Podicherti R."/>
            <person name="Tsui H.-C.T."/>
            <person name="Winkler M.E."/>
        </authorList>
    </citation>
    <scope>NUCLEOTIDE SEQUENCE</scope>
</reference>
<name>A0A382TQH4_9ZZZZ</name>
<accession>A0A382TQH4</accession>
<dbReference type="EMBL" id="UINC01138387">
    <property type="protein sequence ID" value="SVD24290.1"/>
    <property type="molecule type" value="Genomic_DNA"/>
</dbReference>
<proteinExistence type="predicted"/>
<organism evidence="1">
    <name type="scientific">marine metagenome</name>
    <dbReference type="NCBI Taxonomy" id="408172"/>
    <lineage>
        <taxon>unclassified sequences</taxon>
        <taxon>metagenomes</taxon>
        <taxon>ecological metagenomes</taxon>
    </lineage>
</organism>
<protein>
    <submittedName>
        <fullName evidence="1">Uncharacterized protein</fullName>
    </submittedName>
</protein>
<gene>
    <name evidence="1" type="ORF">METZ01_LOCUS377144</name>
</gene>